<organism evidence="1 2">
    <name type="scientific">Solanum tuberosum</name>
    <name type="common">Potato</name>
    <dbReference type="NCBI Taxonomy" id="4113"/>
    <lineage>
        <taxon>Eukaryota</taxon>
        <taxon>Viridiplantae</taxon>
        <taxon>Streptophyta</taxon>
        <taxon>Embryophyta</taxon>
        <taxon>Tracheophyta</taxon>
        <taxon>Spermatophyta</taxon>
        <taxon>Magnoliopsida</taxon>
        <taxon>eudicotyledons</taxon>
        <taxon>Gunneridae</taxon>
        <taxon>Pentapetalae</taxon>
        <taxon>asterids</taxon>
        <taxon>lamiids</taxon>
        <taxon>Solanales</taxon>
        <taxon>Solanaceae</taxon>
        <taxon>Solanoideae</taxon>
        <taxon>Solaneae</taxon>
        <taxon>Solanum</taxon>
    </lineage>
</organism>
<dbReference type="Proteomes" id="UP000826656">
    <property type="component" value="Unassembled WGS sequence"/>
</dbReference>
<reference evidence="1 2" key="1">
    <citation type="journal article" date="2021" name="bioRxiv">
        <title>Chromosome-scale and haplotype-resolved genome assembly of a tetraploid potato cultivar.</title>
        <authorList>
            <person name="Sun H."/>
            <person name="Jiao W.-B."/>
            <person name="Krause K."/>
            <person name="Campoy J.A."/>
            <person name="Goel M."/>
            <person name="Folz-Donahue K."/>
            <person name="Kukat C."/>
            <person name="Huettel B."/>
            <person name="Schneeberger K."/>
        </authorList>
    </citation>
    <scope>NUCLEOTIDE SEQUENCE [LARGE SCALE GENOMIC DNA]</scope>
    <source>
        <strain evidence="1">SolTubOtavaFocal</strain>
        <tissue evidence="1">Leaves</tissue>
    </source>
</reference>
<sequence length="170" mass="18934">MECLDLSRAPPRVIQNQGRIIVGIPRDMSRVSLLAIYNEVGVKDGTFTKRKTKENIIKDGLSKVTIREEKMIMKKTTLNRVKVRSLNGVVNSHADAIKLLEDRLSLLSAQLEPSIMKENGARGLVVVTRSGKVVIAEVVDNNEEDKGMEEEEIPIHQSIAKETQKICGET</sequence>
<protein>
    <submittedName>
        <fullName evidence="1">Uncharacterized protein</fullName>
    </submittedName>
</protein>
<comment type="caution">
    <text evidence="1">The sequence shown here is derived from an EMBL/GenBank/DDBJ whole genome shotgun (WGS) entry which is preliminary data.</text>
</comment>
<name>A0ABQ7UU54_SOLTU</name>
<evidence type="ECO:0000313" key="1">
    <source>
        <dbReference type="EMBL" id="KAH0754673.1"/>
    </source>
</evidence>
<accession>A0ABQ7UU54</accession>
<keyword evidence="2" id="KW-1185">Reference proteome</keyword>
<proteinExistence type="predicted"/>
<evidence type="ECO:0000313" key="2">
    <source>
        <dbReference type="Proteomes" id="UP000826656"/>
    </source>
</evidence>
<gene>
    <name evidence="1" type="ORF">KY290_024943</name>
</gene>
<dbReference type="EMBL" id="JAIVGD010000018">
    <property type="protein sequence ID" value="KAH0754673.1"/>
    <property type="molecule type" value="Genomic_DNA"/>
</dbReference>